<dbReference type="PANTHER" id="PTHR12128:SF66">
    <property type="entry name" value="4-HYDROXY-2-OXOGLUTARATE ALDOLASE, MITOCHONDRIAL"/>
    <property type="match status" value="1"/>
</dbReference>
<comment type="caution">
    <text evidence="12">Was originally thought to be a dihydrodipicolinate synthase (DHDPS), catalyzing the condensation of (S)-aspartate-beta-semialdehyde [(S)-ASA] and pyruvate to dihydrodipicolinate (DHDP). However, it was shown in E.coli that the product of the enzymatic reaction is not dihydrodipicolinate but in fact (4S)-4-hydroxy-2,3,4,5-tetrahydro-(2S)-dipicolinic acid (HTPA), and that the consecutive dehydration reaction leading to DHDP is not spontaneous but catalyzed by DapB.</text>
</comment>
<evidence type="ECO:0000313" key="18">
    <source>
        <dbReference type="Proteomes" id="UP000292095"/>
    </source>
</evidence>
<dbReference type="InterPro" id="IPR013785">
    <property type="entry name" value="Aldolase_TIM"/>
</dbReference>
<evidence type="ECO:0000256" key="6">
    <source>
        <dbReference type="ARBA" id="ARBA00022605"/>
    </source>
</evidence>
<organism evidence="16 19">
    <name type="scientific">Streptomyces albidoflavus</name>
    <dbReference type="NCBI Taxonomy" id="1886"/>
    <lineage>
        <taxon>Bacteria</taxon>
        <taxon>Bacillati</taxon>
        <taxon>Actinomycetota</taxon>
        <taxon>Actinomycetes</taxon>
        <taxon>Kitasatosporales</taxon>
        <taxon>Streptomycetaceae</taxon>
        <taxon>Streptomyces</taxon>
        <taxon>Streptomyces albidoflavus group</taxon>
    </lineage>
</organism>
<dbReference type="PROSITE" id="PS00665">
    <property type="entry name" value="DHDPS_1"/>
    <property type="match status" value="1"/>
</dbReference>
<evidence type="ECO:0000256" key="15">
    <source>
        <dbReference type="PIRSR" id="PIRSR001365-2"/>
    </source>
</evidence>
<comment type="catalytic activity">
    <reaction evidence="11 12">
        <text>L-aspartate 4-semialdehyde + pyruvate = (2S,4S)-4-hydroxy-2,3,4,5-tetrahydrodipicolinate + H2O + H(+)</text>
        <dbReference type="Rhea" id="RHEA:34171"/>
        <dbReference type="ChEBI" id="CHEBI:15361"/>
        <dbReference type="ChEBI" id="CHEBI:15377"/>
        <dbReference type="ChEBI" id="CHEBI:15378"/>
        <dbReference type="ChEBI" id="CHEBI:67139"/>
        <dbReference type="ChEBI" id="CHEBI:537519"/>
        <dbReference type="EC" id="4.3.3.7"/>
    </reaction>
</comment>
<evidence type="ECO:0000256" key="2">
    <source>
        <dbReference type="ARBA" id="ARBA00005120"/>
    </source>
</evidence>
<proteinExistence type="inferred from homology"/>
<dbReference type="SUPFAM" id="SSF51569">
    <property type="entry name" value="Aldolase"/>
    <property type="match status" value="1"/>
</dbReference>
<comment type="similarity">
    <text evidence="3 12 13">Belongs to the DapA family.</text>
</comment>
<feature type="site" description="Part of a proton relay during catalysis" evidence="12">
    <location>
        <position position="53"/>
    </location>
</feature>
<dbReference type="EMBL" id="PKLL01000006">
    <property type="protein sequence ID" value="RZE27220.1"/>
    <property type="molecule type" value="Genomic_DNA"/>
</dbReference>
<feature type="active site" description="Proton donor/acceptor" evidence="12 14">
    <location>
        <position position="142"/>
    </location>
</feature>
<keyword evidence="7 12" id="KW-0220">Diaminopimelate biosynthesis</keyword>
<dbReference type="GO" id="GO:0008840">
    <property type="term" value="F:4-hydroxy-tetrahydrodipicolinate synthase activity"/>
    <property type="evidence" value="ECO:0007669"/>
    <property type="project" value="UniProtKB-UniRule"/>
</dbReference>
<dbReference type="PANTHER" id="PTHR12128">
    <property type="entry name" value="DIHYDRODIPICOLINATE SYNTHASE"/>
    <property type="match status" value="1"/>
</dbReference>
<evidence type="ECO:0000256" key="9">
    <source>
        <dbReference type="ARBA" id="ARBA00023239"/>
    </source>
</evidence>
<evidence type="ECO:0000256" key="13">
    <source>
        <dbReference type="PIRNR" id="PIRNR001365"/>
    </source>
</evidence>
<dbReference type="PIRSF" id="PIRSF001365">
    <property type="entry name" value="DHDPS"/>
    <property type="match status" value="1"/>
</dbReference>
<evidence type="ECO:0000256" key="4">
    <source>
        <dbReference type="ARBA" id="ARBA00012086"/>
    </source>
</evidence>
<dbReference type="InterPro" id="IPR005263">
    <property type="entry name" value="DapA"/>
</dbReference>
<keyword evidence="6 12" id="KW-0028">Amino-acid biosynthesis</keyword>
<protein>
    <recommendedName>
        <fullName evidence="4 12">4-hydroxy-tetrahydrodipicolinate synthase</fullName>
        <shortName evidence="12">HTPA synthase</shortName>
        <ecNumber evidence="4 12">4.3.3.7</ecNumber>
    </recommendedName>
</protein>
<feature type="binding site" evidence="12 15">
    <location>
        <position position="54"/>
    </location>
    <ligand>
        <name>pyruvate</name>
        <dbReference type="ChEBI" id="CHEBI:15361"/>
    </ligand>
</feature>
<comment type="pathway">
    <text evidence="2 12">Amino-acid biosynthesis; L-lysine biosynthesis via DAP pathway; (S)-tetrahydrodipicolinate from L-aspartate: step 3/4.</text>
</comment>
<evidence type="ECO:0000256" key="11">
    <source>
        <dbReference type="ARBA" id="ARBA00047836"/>
    </source>
</evidence>
<evidence type="ECO:0000313" key="16">
    <source>
        <dbReference type="EMBL" id="RZE27220.1"/>
    </source>
</evidence>
<evidence type="ECO:0000256" key="7">
    <source>
        <dbReference type="ARBA" id="ARBA00022915"/>
    </source>
</evidence>
<evidence type="ECO:0000256" key="14">
    <source>
        <dbReference type="PIRSR" id="PIRSR001365-1"/>
    </source>
</evidence>
<dbReference type="InterPro" id="IPR020624">
    <property type="entry name" value="Schiff_base-form_aldolases_CS"/>
</dbReference>
<dbReference type="Proteomes" id="UP000292693">
    <property type="component" value="Unassembled WGS sequence"/>
</dbReference>
<dbReference type="GO" id="GO:0005829">
    <property type="term" value="C:cytosol"/>
    <property type="evidence" value="ECO:0007669"/>
    <property type="project" value="TreeGrafter"/>
</dbReference>
<dbReference type="EC" id="4.3.3.7" evidence="4 12"/>
<evidence type="ECO:0000313" key="17">
    <source>
        <dbReference type="EMBL" id="RZE43855.1"/>
    </source>
</evidence>
<feature type="active site" description="Schiff-base intermediate with substrate" evidence="12 14">
    <location>
        <position position="170"/>
    </location>
</feature>
<dbReference type="PRINTS" id="PR00146">
    <property type="entry name" value="DHPICSNTHASE"/>
</dbReference>
<evidence type="ECO:0000256" key="1">
    <source>
        <dbReference type="ARBA" id="ARBA00003294"/>
    </source>
</evidence>
<sequence>MAPTSTPQTPFGRVLTAMVTPLTADGALDIDGAQRLATHLVDAGNDGLVLNGTTGESPTTSDAEKTELIRAVLDAVGDRAHIVAGVGTNDTRHSIELARAAEAAGAHGLLTVTPYYNKPPQEGLYRHFTAIADSTGLPVMVYDIPGRSGVPINTETLVRLGEHPRIVANKDAKGDLGRASWAIARSDLAWYSGDDMLNLPLLSVGAVGFVSVVGHLVTPELRALLEAHLSGDVQKATEIHQRLLPVFTGMFRTQGVITTKAALDRLGLPGGSLRLPLVELSAEETVQLTIDLAAGGVQLQSTDFTTA</sequence>
<comment type="subunit">
    <text evidence="12">Homotetramer; dimer of dimers.</text>
</comment>
<dbReference type="GO" id="GO:0019877">
    <property type="term" value="P:diaminopimelate biosynthetic process"/>
    <property type="evidence" value="ECO:0007669"/>
    <property type="project" value="UniProtKB-UniRule"/>
</dbReference>
<dbReference type="Proteomes" id="UP000292095">
    <property type="component" value="Unassembled WGS sequence"/>
</dbReference>
<dbReference type="EMBL" id="PKLK01000006">
    <property type="protein sequence ID" value="RZE43855.1"/>
    <property type="molecule type" value="Genomic_DNA"/>
</dbReference>
<dbReference type="InterPro" id="IPR020625">
    <property type="entry name" value="Schiff_base-form_aldolases_AS"/>
</dbReference>
<evidence type="ECO:0000256" key="3">
    <source>
        <dbReference type="ARBA" id="ARBA00007592"/>
    </source>
</evidence>
<gene>
    <name evidence="12 16" type="primary">dapA</name>
    <name evidence="17" type="ORF">C0Q91_06560</name>
    <name evidence="16" type="ORF">C0Q92_06475</name>
</gene>
<dbReference type="SMART" id="SM01130">
    <property type="entry name" value="DHDPS"/>
    <property type="match status" value="1"/>
</dbReference>
<comment type="caution">
    <text evidence="16">The sequence shown here is derived from an EMBL/GenBank/DDBJ whole genome shotgun (WGS) entry which is preliminary data.</text>
</comment>
<dbReference type="Pfam" id="PF00701">
    <property type="entry name" value="DHDPS"/>
    <property type="match status" value="1"/>
</dbReference>
<dbReference type="GO" id="GO:0009089">
    <property type="term" value="P:lysine biosynthetic process via diaminopimelate"/>
    <property type="evidence" value="ECO:0007669"/>
    <property type="project" value="UniProtKB-UniRule"/>
</dbReference>
<dbReference type="InterPro" id="IPR002220">
    <property type="entry name" value="DapA-like"/>
</dbReference>
<dbReference type="HAMAP" id="MF_00418">
    <property type="entry name" value="DapA"/>
    <property type="match status" value="1"/>
</dbReference>
<dbReference type="AlphaFoldDB" id="A0A126XYV8"/>
<feature type="site" description="Part of a proton relay during catalysis" evidence="12">
    <location>
        <position position="116"/>
    </location>
</feature>
<keyword evidence="5 12" id="KW-0963">Cytoplasm</keyword>
<dbReference type="PROSITE" id="PS00666">
    <property type="entry name" value="DHDPS_2"/>
    <property type="match status" value="1"/>
</dbReference>
<evidence type="ECO:0000313" key="19">
    <source>
        <dbReference type="Proteomes" id="UP000292693"/>
    </source>
</evidence>
<evidence type="ECO:0000256" key="12">
    <source>
        <dbReference type="HAMAP-Rule" id="MF_00418"/>
    </source>
</evidence>
<dbReference type="Gene3D" id="3.20.20.70">
    <property type="entry name" value="Aldolase class I"/>
    <property type="match status" value="1"/>
</dbReference>
<name>A0A126XYV8_9ACTN</name>
<keyword evidence="9 12" id="KW-0456">Lyase</keyword>
<dbReference type="NCBIfam" id="TIGR00674">
    <property type="entry name" value="dapA"/>
    <property type="match status" value="1"/>
</dbReference>
<comment type="subcellular location">
    <subcellularLocation>
        <location evidence="12">Cytoplasm</location>
    </subcellularLocation>
</comment>
<keyword evidence="8 12" id="KW-0457">Lysine biosynthesis</keyword>
<dbReference type="UniPathway" id="UPA00034">
    <property type="reaction ID" value="UER00017"/>
</dbReference>
<reference evidence="18 19" key="1">
    <citation type="submission" date="2017-12" db="EMBL/GenBank/DDBJ databases">
        <title>Population genomics insights into the ecological differentiation and adaptive evolution in streptomycetes.</title>
        <authorList>
            <person name="Li Y."/>
            <person name="Huang Y."/>
        </authorList>
    </citation>
    <scope>NUCLEOTIDE SEQUENCE [LARGE SCALE GENOMIC DNA]</scope>
    <source>
        <strain evidence="17 18">FXJ.2339</strain>
        <strain evidence="16 19">NBRC 100770</strain>
    </source>
</reference>
<dbReference type="RefSeq" id="WP_030310568.1">
    <property type="nucleotide sequence ID" value="NZ_CP014485.1"/>
</dbReference>
<keyword evidence="10 12" id="KW-0704">Schiff base</keyword>
<dbReference type="CDD" id="cd00950">
    <property type="entry name" value="DHDPS"/>
    <property type="match status" value="1"/>
</dbReference>
<evidence type="ECO:0000256" key="8">
    <source>
        <dbReference type="ARBA" id="ARBA00023154"/>
    </source>
</evidence>
<evidence type="ECO:0000256" key="5">
    <source>
        <dbReference type="ARBA" id="ARBA00022490"/>
    </source>
</evidence>
<accession>A0A126XYV8</accession>
<feature type="binding site" evidence="12 15">
    <location>
        <position position="210"/>
    </location>
    <ligand>
        <name>pyruvate</name>
        <dbReference type="ChEBI" id="CHEBI:15361"/>
    </ligand>
</feature>
<comment type="function">
    <text evidence="1 12">Catalyzes the condensation of (S)-aspartate-beta-semialdehyde [(S)-ASA] and pyruvate to 4-hydroxy-tetrahydrodipicolinate (HTPA).</text>
</comment>
<evidence type="ECO:0000256" key="10">
    <source>
        <dbReference type="ARBA" id="ARBA00023270"/>
    </source>
</evidence>